<dbReference type="InterPro" id="IPR002563">
    <property type="entry name" value="Flavin_Rdtase-like_dom"/>
</dbReference>
<feature type="domain" description="Flavin reductase like" evidence="2">
    <location>
        <begin position="11"/>
        <end position="157"/>
    </location>
</feature>
<dbReference type="SUPFAM" id="SSF50475">
    <property type="entry name" value="FMN-binding split barrel"/>
    <property type="match status" value="1"/>
</dbReference>
<evidence type="ECO:0000256" key="1">
    <source>
        <dbReference type="ARBA" id="ARBA00023002"/>
    </source>
</evidence>
<dbReference type="Gene3D" id="2.30.110.10">
    <property type="entry name" value="Electron Transport, Fmn-binding Protein, Chain A"/>
    <property type="match status" value="1"/>
</dbReference>
<dbReference type="EMBL" id="PGTN01000020">
    <property type="protein sequence ID" value="PJF48236.1"/>
    <property type="molecule type" value="Genomic_DNA"/>
</dbReference>
<name>A0A2M8QEK8_9CHLR</name>
<accession>A0A2M8QEK8</accession>
<dbReference type="Pfam" id="PF01613">
    <property type="entry name" value="Flavin_Reduct"/>
    <property type="match status" value="1"/>
</dbReference>
<protein>
    <submittedName>
        <fullName evidence="3">Flavin reductase</fullName>
    </submittedName>
</protein>
<dbReference type="Proteomes" id="UP000230790">
    <property type="component" value="Unassembled WGS sequence"/>
</dbReference>
<dbReference type="GO" id="GO:0042602">
    <property type="term" value="F:riboflavin reductase (NADPH) activity"/>
    <property type="evidence" value="ECO:0007669"/>
    <property type="project" value="TreeGrafter"/>
</dbReference>
<dbReference type="PANTHER" id="PTHR30466">
    <property type="entry name" value="FLAVIN REDUCTASE"/>
    <property type="match status" value="1"/>
</dbReference>
<evidence type="ECO:0000259" key="2">
    <source>
        <dbReference type="SMART" id="SM00903"/>
    </source>
</evidence>
<dbReference type="GO" id="GO:0010181">
    <property type="term" value="F:FMN binding"/>
    <property type="evidence" value="ECO:0007669"/>
    <property type="project" value="InterPro"/>
</dbReference>
<comment type="caution">
    <text evidence="3">The sequence shown here is derived from an EMBL/GenBank/DDBJ whole genome shotgun (WGS) entry which is preliminary data.</text>
</comment>
<proteinExistence type="predicted"/>
<sequence>MVSSDAFKQVMRRWASTVTIITTKAGDTIYGLTATAFSSLSVNPPEVFVSINKQTRTHPLIEQGGVFCVNFLAPEMTHISDRFAGRYPNEERFQDVRYRAEATGAPVLDDAIAYLDCAVARALDAGDHTIFIGLVQASGVQRPDDAPLLYFNGRYHRLGDAAT</sequence>
<dbReference type="InterPro" id="IPR050268">
    <property type="entry name" value="NADH-dep_flavin_reductase"/>
</dbReference>
<reference evidence="3 4" key="1">
    <citation type="submission" date="2017-11" db="EMBL/GenBank/DDBJ databases">
        <title>Evolution of Phototrophy in the Chloroflexi Phylum Driven by Horizontal Gene Transfer.</title>
        <authorList>
            <person name="Ward L.M."/>
            <person name="Hemp J."/>
            <person name="Shih P.M."/>
            <person name="Mcglynn S.E."/>
            <person name="Fischer W."/>
        </authorList>
    </citation>
    <scope>NUCLEOTIDE SEQUENCE [LARGE SCALE GENOMIC DNA]</scope>
    <source>
        <strain evidence="3">JP3_7</strain>
    </source>
</reference>
<keyword evidence="1" id="KW-0560">Oxidoreductase</keyword>
<organism evidence="3 4">
    <name type="scientific">Candidatus Thermofonsia Clade 3 bacterium</name>
    <dbReference type="NCBI Taxonomy" id="2364212"/>
    <lineage>
        <taxon>Bacteria</taxon>
        <taxon>Bacillati</taxon>
        <taxon>Chloroflexota</taxon>
        <taxon>Candidatus Thermofontia</taxon>
        <taxon>Candidatus Thermofonsia Clade 3</taxon>
    </lineage>
</organism>
<evidence type="ECO:0000313" key="4">
    <source>
        <dbReference type="Proteomes" id="UP000230790"/>
    </source>
</evidence>
<evidence type="ECO:0000313" key="3">
    <source>
        <dbReference type="EMBL" id="PJF48236.1"/>
    </source>
</evidence>
<dbReference type="PANTHER" id="PTHR30466:SF1">
    <property type="entry name" value="FMN REDUCTASE (NADH) RUTF"/>
    <property type="match status" value="1"/>
</dbReference>
<dbReference type="AlphaFoldDB" id="A0A2M8QEK8"/>
<gene>
    <name evidence="3" type="ORF">CUN48_04590</name>
</gene>
<dbReference type="SMART" id="SM00903">
    <property type="entry name" value="Flavin_Reduct"/>
    <property type="match status" value="1"/>
</dbReference>
<dbReference type="InterPro" id="IPR012349">
    <property type="entry name" value="Split_barrel_FMN-bd"/>
</dbReference>